<dbReference type="InterPro" id="IPR001851">
    <property type="entry name" value="ABC_transp_permease"/>
</dbReference>
<dbReference type="EMBL" id="BMNG01000007">
    <property type="protein sequence ID" value="GGO45604.1"/>
    <property type="molecule type" value="Genomic_DNA"/>
</dbReference>
<dbReference type="CDD" id="cd06579">
    <property type="entry name" value="TM_PBP1_transp_AraH_like"/>
    <property type="match status" value="1"/>
</dbReference>
<evidence type="ECO:0000256" key="8">
    <source>
        <dbReference type="ARBA" id="ARBA00039381"/>
    </source>
</evidence>
<evidence type="ECO:0000256" key="2">
    <source>
        <dbReference type="ARBA" id="ARBA00022448"/>
    </source>
</evidence>
<reference evidence="11" key="1">
    <citation type="journal article" date="2019" name="Int. J. Syst. Evol. Microbiol.">
        <title>The Global Catalogue of Microorganisms (GCM) 10K type strain sequencing project: providing services to taxonomists for standard genome sequencing and annotation.</title>
        <authorList>
            <consortium name="The Broad Institute Genomics Platform"/>
            <consortium name="The Broad Institute Genome Sequencing Center for Infectious Disease"/>
            <person name="Wu L."/>
            <person name="Ma J."/>
        </authorList>
    </citation>
    <scope>NUCLEOTIDE SEQUENCE [LARGE SCALE GENOMIC DNA]</scope>
    <source>
        <strain evidence="11">CGMCC 4.7349</strain>
    </source>
</reference>
<name>A0ABQ2M0U0_9ACTN</name>
<keyword evidence="5 9" id="KW-0812">Transmembrane</keyword>
<evidence type="ECO:0000256" key="9">
    <source>
        <dbReference type="SAM" id="Phobius"/>
    </source>
</evidence>
<keyword evidence="6 9" id="KW-1133">Transmembrane helix</keyword>
<evidence type="ECO:0000256" key="4">
    <source>
        <dbReference type="ARBA" id="ARBA00022519"/>
    </source>
</evidence>
<dbReference type="Pfam" id="PF02653">
    <property type="entry name" value="BPD_transp_2"/>
    <property type="match status" value="1"/>
</dbReference>
<proteinExistence type="predicted"/>
<evidence type="ECO:0000313" key="10">
    <source>
        <dbReference type="EMBL" id="GGO45604.1"/>
    </source>
</evidence>
<keyword evidence="7 9" id="KW-0472">Membrane</keyword>
<evidence type="ECO:0000256" key="5">
    <source>
        <dbReference type="ARBA" id="ARBA00022692"/>
    </source>
</evidence>
<feature type="transmembrane region" description="Helical" evidence="9">
    <location>
        <begin position="232"/>
        <end position="255"/>
    </location>
</feature>
<dbReference type="PANTHER" id="PTHR32196:SF71">
    <property type="entry name" value="AUTOINDUCER 2 IMPORT SYSTEM PERMEASE PROTEIN LSRD"/>
    <property type="match status" value="1"/>
</dbReference>
<sequence>MPDSPGFAGPGSTGAAGPEATGFPLARAVRWDTVVGVLLLVVLLLSFGFVDGFGNGLNLSFLIGNTLPIALIALPMTLLVVAGEIDLSVASTAGLSGAVMGALWNAGMAIETIIPLCLLLGVVCGLVNGLLVTRLGLPSLAVTIGTLAAYRGVAQIVLGSDAVTDFPTQYLDFASGRVGDTFVPYALPPFLLLLAFAFVALHATPFGRSLFAVGANEEAARFAGIRVRRHKLWLFVATGFMASLTGVFWALHYASARYDNATGLELSVVAAVLLGGIDFDGGKGTLGGAVAGVFLLGTLQNVMSLLDVSAQSQIVVTGVLLVLSVLGPRVARQVAQARAGRRAAGRPPAVAVPGDSPPASGAG</sequence>
<organism evidence="10 11">
    <name type="scientific">Streptomyces lasiicapitis</name>
    <dbReference type="NCBI Taxonomy" id="1923961"/>
    <lineage>
        <taxon>Bacteria</taxon>
        <taxon>Bacillati</taxon>
        <taxon>Actinomycetota</taxon>
        <taxon>Actinomycetes</taxon>
        <taxon>Kitasatosporales</taxon>
        <taxon>Streptomycetaceae</taxon>
        <taxon>Streptomyces</taxon>
    </lineage>
</organism>
<accession>A0ABQ2M0U0</accession>
<feature type="transmembrane region" description="Helical" evidence="9">
    <location>
        <begin position="62"/>
        <end position="81"/>
    </location>
</feature>
<protein>
    <recommendedName>
        <fullName evidence="8">Autoinducer 2 import system permease protein LsrD</fullName>
    </recommendedName>
</protein>
<keyword evidence="4" id="KW-0997">Cell inner membrane</keyword>
<evidence type="ECO:0000256" key="7">
    <source>
        <dbReference type="ARBA" id="ARBA00023136"/>
    </source>
</evidence>
<evidence type="ECO:0000256" key="1">
    <source>
        <dbReference type="ARBA" id="ARBA00004651"/>
    </source>
</evidence>
<dbReference type="PANTHER" id="PTHR32196">
    <property type="entry name" value="ABC TRANSPORTER PERMEASE PROTEIN YPHD-RELATED-RELATED"/>
    <property type="match status" value="1"/>
</dbReference>
<evidence type="ECO:0000256" key="3">
    <source>
        <dbReference type="ARBA" id="ARBA00022475"/>
    </source>
</evidence>
<keyword evidence="11" id="KW-1185">Reference proteome</keyword>
<feature type="transmembrane region" description="Helical" evidence="9">
    <location>
        <begin position="312"/>
        <end position="331"/>
    </location>
</feature>
<evidence type="ECO:0000256" key="6">
    <source>
        <dbReference type="ARBA" id="ARBA00022989"/>
    </source>
</evidence>
<feature type="transmembrane region" description="Helical" evidence="9">
    <location>
        <begin position="113"/>
        <end position="132"/>
    </location>
</feature>
<comment type="caution">
    <text evidence="10">The sequence shown here is derived from an EMBL/GenBank/DDBJ whole genome shotgun (WGS) entry which is preliminary data.</text>
</comment>
<feature type="transmembrane region" description="Helical" evidence="9">
    <location>
        <begin position="33"/>
        <end position="50"/>
    </location>
</feature>
<feature type="transmembrane region" description="Helical" evidence="9">
    <location>
        <begin position="190"/>
        <end position="211"/>
    </location>
</feature>
<gene>
    <name evidence="10" type="ORF">GCM10012286_34550</name>
</gene>
<evidence type="ECO:0000313" key="11">
    <source>
        <dbReference type="Proteomes" id="UP000656881"/>
    </source>
</evidence>
<keyword evidence="3" id="KW-1003">Cell membrane</keyword>
<comment type="subcellular location">
    <subcellularLocation>
        <location evidence="1">Cell membrane</location>
        <topology evidence="1">Multi-pass membrane protein</topology>
    </subcellularLocation>
</comment>
<keyword evidence="2" id="KW-0813">Transport</keyword>
<dbReference type="Proteomes" id="UP000656881">
    <property type="component" value="Unassembled WGS sequence"/>
</dbReference>